<dbReference type="InterPro" id="IPR016035">
    <property type="entry name" value="Acyl_Trfase/lysoPLipase"/>
</dbReference>
<dbReference type="AlphaFoldDB" id="A0A8C4Q647"/>
<dbReference type="GeneTree" id="ENSGT01030000234606"/>
<protein>
    <recommendedName>
        <fullName evidence="4">PLA2c domain-containing protein</fullName>
    </recommendedName>
</protein>
<dbReference type="PANTHER" id="PTHR10728:SF32">
    <property type="entry name" value="CYTOSOLIC PHOSPHOLIPASE A2 BETA"/>
    <property type="match status" value="1"/>
</dbReference>
<dbReference type="Ensembl" id="ENSEBUT00000010924.1">
    <property type="protein sequence ID" value="ENSEBUP00000010377.1"/>
    <property type="gene ID" value="ENSEBUG00000006678.1"/>
</dbReference>
<dbReference type="GO" id="GO:0005509">
    <property type="term" value="F:calcium ion binding"/>
    <property type="evidence" value="ECO:0007669"/>
    <property type="project" value="TreeGrafter"/>
</dbReference>
<evidence type="ECO:0000256" key="2">
    <source>
        <dbReference type="ARBA" id="ARBA00023098"/>
    </source>
</evidence>
<dbReference type="PROSITE" id="PS51210">
    <property type="entry name" value="PLA2C"/>
    <property type="match status" value="1"/>
</dbReference>
<dbReference type="SUPFAM" id="SSF52151">
    <property type="entry name" value="FabD/lysophospholipase-like"/>
    <property type="match status" value="1"/>
</dbReference>
<dbReference type="InterPro" id="IPR002642">
    <property type="entry name" value="LysoPLipase_cat_dom"/>
</dbReference>
<keyword evidence="3" id="KW-0442">Lipid degradation</keyword>
<proteinExistence type="predicted"/>
<keyword evidence="1 3" id="KW-0378">Hydrolase</keyword>
<reference evidence="5" key="2">
    <citation type="submission" date="2025-09" db="UniProtKB">
        <authorList>
            <consortium name="Ensembl"/>
        </authorList>
    </citation>
    <scope>IDENTIFICATION</scope>
</reference>
<evidence type="ECO:0000259" key="4">
    <source>
        <dbReference type="PROSITE" id="PS51210"/>
    </source>
</evidence>
<evidence type="ECO:0000313" key="6">
    <source>
        <dbReference type="Proteomes" id="UP000694388"/>
    </source>
</evidence>
<sequence>MELGKGSIALSPLPFDREVKVAIPLGEHKEMEVDLKLKLHKRGDPSLRLSLALSDGERRFLQNRRPVVSTAMRKVLGLQESLREEEVPVVAVLGSGGGVRAMTGFYGSLLGLEHLGLVDCISYIAGVSGSTWCMAPLYQNASWSGEHGLEAQMSRAKCKILASKAPAFSQDKWWEYSKDMQAKAESGQLLSFTDIWGLMLQDSLFGKARLRPAR</sequence>
<keyword evidence="6" id="KW-1185">Reference proteome</keyword>
<evidence type="ECO:0000256" key="1">
    <source>
        <dbReference type="ARBA" id="ARBA00022801"/>
    </source>
</evidence>
<dbReference type="Proteomes" id="UP000694388">
    <property type="component" value="Unplaced"/>
</dbReference>
<accession>A0A8C4Q647</accession>
<dbReference type="GO" id="GO:0047498">
    <property type="term" value="F:calcium-dependent phospholipase A2 activity"/>
    <property type="evidence" value="ECO:0007669"/>
    <property type="project" value="TreeGrafter"/>
</dbReference>
<dbReference type="GO" id="GO:0005829">
    <property type="term" value="C:cytosol"/>
    <property type="evidence" value="ECO:0007669"/>
    <property type="project" value="TreeGrafter"/>
</dbReference>
<dbReference type="GO" id="GO:0046475">
    <property type="term" value="P:glycerophospholipid catabolic process"/>
    <property type="evidence" value="ECO:0007669"/>
    <property type="project" value="TreeGrafter"/>
</dbReference>
<evidence type="ECO:0000313" key="5">
    <source>
        <dbReference type="Ensembl" id="ENSEBUP00000010377.1"/>
    </source>
</evidence>
<dbReference type="GO" id="GO:0005544">
    <property type="term" value="F:calcium-dependent phospholipid binding"/>
    <property type="evidence" value="ECO:0007669"/>
    <property type="project" value="TreeGrafter"/>
</dbReference>
<feature type="domain" description="PLA2c" evidence="4">
    <location>
        <begin position="39"/>
        <end position="214"/>
    </location>
</feature>
<evidence type="ECO:0000256" key="3">
    <source>
        <dbReference type="PROSITE-ProRule" id="PRU00555"/>
    </source>
</evidence>
<reference evidence="5" key="1">
    <citation type="submission" date="2025-08" db="UniProtKB">
        <authorList>
            <consortium name="Ensembl"/>
        </authorList>
    </citation>
    <scope>IDENTIFICATION</scope>
</reference>
<keyword evidence="2 3" id="KW-0443">Lipid metabolism</keyword>
<dbReference type="Pfam" id="PF01735">
    <property type="entry name" value="PLA2_B"/>
    <property type="match status" value="1"/>
</dbReference>
<name>A0A8C4Q647_EPTBU</name>
<dbReference type="PANTHER" id="PTHR10728">
    <property type="entry name" value="CYTOSOLIC PHOSPHOLIPASE A2"/>
    <property type="match status" value="1"/>
</dbReference>
<dbReference type="Gene3D" id="3.40.1090.10">
    <property type="entry name" value="Cytosolic phospholipase A2 catalytic domain"/>
    <property type="match status" value="1"/>
</dbReference>
<organism evidence="5 6">
    <name type="scientific">Eptatretus burgeri</name>
    <name type="common">Inshore hagfish</name>
    <dbReference type="NCBI Taxonomy" id="7764"/>
    <lineage>
        <taxon>Eukaryota</taxon>
        <taxon>Metazoa</taxon>
        <taxon>Chordata</taxon>
        <taxon>Craniata</taxon>
        <taxon>Vertebrata</taxon>
        <taxon>Cyclostomata</taxon>
        <taxon>Myxini</taxon>
        <taxon>Myxiniformes</taxon>
        <taxon>Myxinidae</taxon>
        <taxon>Eptatretinae</taxon>
        <taxon>Eptatretus</taxon>
    </lineage>
</organism>